<dbReference type="Gene3D" id="3.30.300.30">
    <property type="match status" value="1"/>
</dbReference>
<feature type="non-terminal residue" evidence="4">
    <location>
        <position position="362"/>
    </location>
</feature>
<dbReference type="Gene3D" id="3.40.50.150">
    <property type="entry name" value="Vaccinia Virus protein VP39"/>
    <property type="match status" value="1"/>
</dbReference>
<dbReference type="GO" id="GO:0031177">
    <property type="term" value="F:phosphopantetheine binding"/>
    <property type="evidence" value="ECO:0007669"/>
    <property type="project" value="TreeGrafter"/>
</dbReference>
<evidence type="ECO:0000313" key="5">
    <source>
        <dbReference type="Proteomes" id="UP000184388"/>
    </source>
</evidence>
<dbReference type="InterPro" id="IPR029063">
    <property type="entry name" value="SAM-dependent_MTases_sf"/>
</dbReference>
<dbReference type="SUPFAM" id="SSF47336">
    <property type="entry name" value="ACP-like"/>
    <property type="match status" value="1"/>
</dbReference>
<reference evidence="5" key="1">
    <citation type="submission" date="2016-11" db="EMBL/GenBank/DDBJ databases">
        <authorList>
            <person name="Jaros S."/>
            <person name="Januszkiewicz K."/>
            <person name="Wedrychowicz H."/>
        </authorList>
    </citation>
    <scope>NUCLEOTIDE SEQUENCE [LARGE SCALE GENOMIC DNA]</scope>
    <source>
        <strain evidence="5">CGMCC 4.3555</strain>
    </source>
</reference>
<evidence type="ECO:0000313" key="4">
    <source>
        <dbReference type="EMBL" id="SHN36976.1"/>
    </source>
</evidence>
<gene>
    <name evidence="4" type="ORF">SAMN05216268_1911</name>
</gene>
<keyword evidence="2" id="KW-0597">Phosphoprotein</keyword>
<dbReference type="GO" id="GO:0043041">
    <property type="term" value="P:amino acid activation for nonribosomal peptide biosynthetic process"/>
    <property type="evidence" value="ECO:0007669"/>
    <property type="project" value="TreeGrafter"/>
</dbReference>
<dbReference type="PANTHER" id="PTHR45527">
    <property type="entry name" value="NONRIBOSOMAL PEPTIDE SYNTHETASE"/>
    <property type="match status" value="1"/>
</dbReference>
<sequence>YFPDGGYLERVIESCLGLLAPGGTIYLGDIRNAGTLRTFHAAIHAAHHHGSVDPAKARSAVEHALLLEEELLVAPEFFTALAEELDDVSGVDIRLKRGSYHNELTRHRYEVMLHKSPAAPSQLAAIPSLRWGNDIHHLDDLTPVLEGQGTPIRITGIPNSRLVAEVAVADSLLAASGSGIPSEGAVDPEELIEWVGQRGVRAAVTWSPHPLDRFDAVLLPAASECGEGVLSGLYTPAPVVGPRSVLTNNPAASRRIAGLAGSLRPWLKERLPESMLPAAVMAVERLPLTAAGKLDRRSLPAPDYAAGGSRAPRTPREEVLCDIFREVLGLAQVGAEDDFFALGGHSLLATRLSSRVRGVLGR</sequence>
<accession>A0A9X8R0M6</accession>
<keyword evidence="1" id="KW-0596">Phosphopantetheine</keyword>
<evidence type="ECO:0000256" key="1">
    <source>
        <dbReference type="ARBA" id="ARBA00022450"/>
    </source>
</evidence>
<dbReference type="Proteomes" id="UP000184388">
    <property type="component" value="Unassembled WGS sequence"/>
</dbReference>
<dbReference type="PANTHER" id="PTHR45527:SF1">
    <property type="entry name" value="FATTY ACID SYNTHASE"/>
    <property type="match status" value="1"/>
</dbReference>
<evidence type="ECO:0000259" key="3">
    <source>
        <dbReference type="PROSITE" id="PS50075"/>
    </source>
</evidence>
<dbReference type="PROSITE" id="PS00012">
    <property type="entry name" value="PHOSPHOPANTETHEINE"/>
    <property type="match status" value="1"/>
</dbReference>
<organism evidence="4 5">
    <name type="scientific">Streptomyces yunnanensis</name>
    <dbReference type="NCBI Taxonomy" id="156453"/>
    <lineage>
        <taxon>Bacteria</taxon>
        <taxon>Bacillati</taxon>
        <taxon>Actinomycetota</taxon>
        <taxon>Actinomycetes</taxon>
        <taxon>Kitasatosporales</taxon>
        <taxon>Streptomycetaceae</taxon>
        <taxon>Streptomyces</taxon>
    </lineage>
</organism>
<dbReference type="InterPro" id="IPR045851">
    <property type="entry name" value="AMP-bd_C_sf"/>
</dbReference>
<feature type="non-terminal residue" evidence="4">
    <location>
        <position position="1"/>
    </location>
</feature>
<evidence type="ECO:0000256" key="2">
    <source>
        <dbReference type="ARBA" id="ARBA00022553"/>
    </source>
</evidence>
<dbReference type="AlphaFoldDB" id="A0A9X8R0M6"/>
<comment type="caution">
    <text evidence="4">The sequence shown here is derived from an EMBL/GenBank/DDBJ whole genome shotgun (WGS) entry which is preliminary data.</text>
</comment>
<dbReference type="EMBL" id="FRBK01000091">
    <property type="protein sequence ID" value="SHN36976.1"/>
    <property type="molecule type" value="Genomic_DNA"/>
</dbReference>
<dbReference type="InterPro" id="IPR029058">
    <property type="entry name" value="AB_hydrolase_fold"/>
</dbReference>
<dbReference type="PROSITE" id="PS50075">
    <property type="entry name" value="CARRIER"/>
    <property type="match status" value="1"/>
</dbReference>
<dbReference type="Pfam" id="PF00550">
    <property type="entry name" value="PP-binding"/>
    <property type="match status" value="1"/>
</dbReference>
<dbReference type="SUPFAM" id="SSF56801">
    <property type="entry name" value="Acetyl-CoA synthetase-like"/>
    <property type="match status" value="1"/>
</dbReference>
<dbReference type="GO" id="GO:0044550">
    <property type="term" value="P:secondary metabolite biosynthetic process"/>
    <property type="evidence" value="ECO:0007669"/>
    <property type="project" value="TreeGrafter"/>
</dbReference>
<dbReference type="Gene3D" id="3.40.50.1820">
    <property type="entry name" value="alpha/beta hydrolase"/>
    <property type="match status" value="1"/>
</dbReference>
<feature type="domain" description="Carrier" evidence="3">
    <location>
        <begin position="311"/>
        <end position="362"/>
    </location>
</feature>
<dbReference type="InterPro" id="IPR009081">
    <property type="entry name" value="PP-bd_ACP"/>
</dbReference>
<dbReference type="RefSeq" id="WP_286160586.1">
    <property type="nucleotide sequence ID" value="NZ_FRBK01000091.1"/>
</dbReference>
<protein>
    <submittedName>
        <fullName evidence="4">Phosphopantetheine attachment site</fullName>
    </submittedName>
</protein>
<name>A0A9X8R0M6_9ACTN</name>
<dbReference type="GO" id="GO:0005829">
    <property type="term" value="C:cytosol"/>
    <property type="evidence" value="ECO:0007669"/>
    <property type="project" value="TreeGrafter"/>
</dbReference>
<proteinExistence type="predicted"/>
<dbReference type="InterPro" id="IPR036736">
    <property type="entry name" value="ACP-like_sf"/>
</dbReference>
<dbReference type="InterPro" id="IPR006162">
    <property type="entry name" value="Ppantetheine_attach_site"/>
</dbReference>